<comment type="caution">
    <text evidence="17">The sequence shown here is derived from an EMBL/GenBank/DDBJ whole genome shotgun (WGS) entry which is preliminary data.</text>
</comment>
<feature type="compositionally biased region" description="Basic residues" evidence="14">
    <location>
        <begin position="1167"/>
        <end position="1182"/>
    </location>
</feature>
<dbReference type="GO" id="GO:0006289">
    <property type="term" value="P:nucleotide-excision repair"/>
    <property type="evidence" value="ECO:0007669"/>
    <property type="project" value="InterPro"/>
</dbReference>
<dbReference type="STRING" id="27349.A0A0L6V8V1"/>
<dbReference type="PRINTS" id="PR00066">
    <property type="entry name" value="XRODRMPGMNTG"/>
</dbReference>
<feature type="compositionally biased region" description="Basic and acidic residues" evidence="14">
    <location>
        <begin position="613"/>
        <end position="624"/>
    </location>
</feature>
<dbReference type="InterPro" id="IPR019974">
    <property type="entry name" value="XPG_CS"/>
</dbReference>
<dbReference type="Gene3D" id="1.10.150.20">
    <property type="entry name" value="5' to 3' exonuclease, C-terminal subdomain"/>
    <property type="match status" value="1"/>
</dbReference>
<keyword evidence="18" id="KW-1185">Reference proteome</keyword>
<evidence type="ECO:0000256" key="5">
    <source>
        <dbReference type="ARBA" id="ARBA00022723"/>
    </source>
</evidence>
<feature type="coiled-coil region" evidence="13">
    <location>
        <begin position="782"/>
        <end position="816"/>
    </location>
</feature>
<dbReference type="InterPro" id="IPR006084">
    <property type="entry name" value="XPG/Rad2"/>
</dbReference>
<feature type="compositionally biased region" description="Basic and acidic residues" evidence="14">
    <location>
        <begin position="715"/>
        <end position="724"/>
    </location>
</feature>
<dbReference type="InterPro" id="IPR006085">
    <property type="entry name" value="XPG_DNA_repair_N"/>
</dbReference>
<evidence type="ECO:0000256" key="10">
    <source>
        <dbReference type="ARBA" id="ARBA00023204"/>
    </source>
</evidence>
<dbReference type="Gene3D" id="3.40.50.1010">
    <property type="entry name" value="5'-nuclease"/>
    <property type="match status" value="2"/>
</dbReference>
<dbReference type="InterPro" id="IPR001044">
    <property type="entry name" value="XPG/Rad2_eukaryotes"/>
</dbReference>
<evidence type="ECO:0000256" key="9">
    <source>
        <dbReference type="ARBA" id="ARBA00022842"/>
    </source>
</evidence>
<dbReference type="PANTHER" id="PTHR16171">
    <property type="entry name" value="DNA REPAIR PROTEIN COMPLEMENTING XP-G CELLS-RELATED"/>
    <property type="match status" value="1"/>
</dbReference>
<dbReference type="FunFam" id="3.40.50.1010:FF:000025">
    <property type="entry name" value="DNA repair protein RAD2"/>
    <property type="match status" value="1"/>
</dbReference>
<evidence type="ECO:0000256" key="12">
    <source>
        <dbReference type="ARBA" id="ARBA00053135"/>
    </source>
</evidence>
<dbReference type="VEuPathDB" id="FungiDB:VP01_237g12"/>
<dbReference type="AlphaFoldDB" id="A0A0L6V8V1"/>
<comment type="cofactor">
    <cofactor evidence="1">
        <name>Mg(2+)</name>
        <dbReference type="ChEBI" id="CHEBI:18420"/>
    </cofactor>
</comment>
<dbReference type="GO" id="GO:0005634">
    <property type="term" value="C:nucleus"/>
    <property type="evidence" value="ECO:0007669"/>
    <property type="project" value="UniProtKB-SubCell"/>
</dbReference>
<feature type="compositionally biased region" description="Polar residues" evidence="14">
    <location>
        <begin position="563"/>
        <end position="574"/>
    </location>
</feature>
<evidence type="ECO:0000256" key="14">
    <source>
        <dbReference type="SAM" id="MobiDB-lite"/>
    </source>
</evidence>
<evidence type="ECO:0000256" key="4">
    <source>
        <dbReference type="ARBA" id="ARBA00022722"/>
    </source>
</evidence>
<keyword evidence="10" id="KW-0234">DNA repair</keyword>
<dbReference type="SMART" id="SM00484">
    <property type="entry name" value="XPGI"/>
    <property type="match status" value="1"/>
</dbReference>
<sequence length="1272" mass="141827">MSVLLLAVACDWHRMFQKAMRDREGKAIVNAHILGFLRRISKLLYYGIKPVFVFDGGVPTLKRQTINERKKRKRGVQDNLAKTAEKLLAAQLRQVAVMEAQKRSQVKSSTGDLITNDTVYFEHPIAQDFAEKNTVRKKRHSDPTDPATSPVPSPSKKPRFVPKDQYQLPPIDKIPSVTENEADHRLATETELKQFIQEFTPEDLDINSPHFQSLSTELKYEIIGDLRVKSRQPNRTRVEAMRKTNDLEFSQTQILNLKKRNDLTQKLLTVTDMVAKANLTIPVKIAAQRNKEYVLVKASEGWILGIENDDTNQMGSAKNPVKIEGGSDDEDVEFEEVKIDGPSTASDSSDEVEFEEVNLPVSASKPKPSRQQQEADWRAAIRFHYGTQDADSAVTVEDTHAPEPKDGVNLFRPSNEEDEVMRDIISELDTHEHSSQAGPSHDLGEGSSKAAAVTMTVRNLKPNEIPRQASSTSVNLPSLTEPQPTMTSKEAIDEMLKSVELEVDDAFLFPSSTVLNISQENSPDPFPHVPSSHAPENIPILESDKVAQQHEEISPEESDPSPHTSLLPISSTSPRRADVCDIQVAHPEQDKSSYLHSNTKLSTTTSTSTTATEHPETHAKERHSINYIAHPSASPNLDNISSSSSPQTLQPLPSESVDHIPDSPSKHYTAGKSSNNPVTTIDQNSQDAPSTYPTVHASNTSEPATGQDEAVEIDMDSHKPRSESPEISIPWSRTPTPERSMEKEAEQGVGSDEEEFDRVIEAEEQTMDENLALEANEWERFLAGLEEQEKKLEGMREETDMEVARLKEQKAKDRRDADDVTVQMSLDIQGLLTLFGIPFVVSPMEAEAQCAELLKLGLVDGVITDDSDVFLFGGDHVYKNLFNQNKFVECYLMKDLNHELGLDQHKLIQLAFLLGSDYTPGLNGVGPVTAMEILSEFLPPSNHTPPNPSQPDLSGLNHFKKWWQKVQVGKDTEAESRSSSFKKKFRKKKDKIWIDEGWPNPAVAEAYLHPTVDNSTEKFVWGVPDLEGIREFLYDHLSWSSIKTDELIIPLIKRQTHRLNGTLQTQGVLDDFFEYSVESNHKNSSARLAASRINGAFSSQRLQKIVQNWRLKKQVAVEGRNEDERGGAEEKEEEEGGVERSKKGWETGGGGRTKKRNGAARLATTRPAKRAPTKHSGRKKGLSKQPAPLDHHPPPKPPKPARKQIQEPLPSSSRTCVAANTRSSTNRLPPPPHCPNPPPSPSDLDQLSSFSDALESLSGTDDDDFHDRLEKK</sequence>
<evidence type="ECO:0000259" key="16">
    <source>
        <dbReference type="SMART" id="SM00485"/>
    </source>
</evidence>
<feature type="region of interest" description="Disordered" evidence="14">
    <location>
        <begin position="1115"/>
        <end position="1272"/>
    </location>
</feature>
<evidence type="ECO:0000256" key="13">
    <source>
        <dbReference type="SAM" id="Coils"/>
    </source>
</evidence>
<dbReference type="GO" id="GO:0016788">
    <property type="term" value="F:hydrolase activity, acting on ester bonds"/>
    <property type="evidence" value="ECO:0007669"/>
    <property type="project" value="InterPro"/>
</dbReference>
<feature type="compositionally biased region" description="Low complexity" evidence="14">
    <location>
        <begin position="641"/>
        <end position="655"/>
    </location>
</feature>
<dbReference type="OrthoDB" id="31113at2759"/>
<dbReference type="PRINTS" id="PR00853">
    <property type="entry name" value="XPGRADSUPER"/>
</dbReference>
<dbReference type="PROSITE" id="PS00841">
    <property type="entry name" value="XPG_1"/>
    <property type="match status" value="1"/>
</dbReference>
<evidence type="ECO:0000256" key="3">
    <source>
        <dbReference type="ARBA" id="ARBA00005283"/>
    </source>
</evidence>
<feature type="compositionally biased region" description="Polar residues" evidence="14">
    <location>
        <begin position="671"/>
        <end position="704"/>
    </location>
</feature>
<dbReference type="CDD" id="cd09868">
    <property type="entry name" value="PIN_XPG_RAD2"/>
    <property type="match status" value="1"/>
</dbReference>
<feature type="domain" description="XPG-I" evidence="15">
    <location>
        <begin position="833"/>
        <end position="902"/>
    </location>
</feature>
<feature type="compositionally biased region" description="Polar residues" evidence="14">
    <location>
        <begin position="468"/>
        <end position="487"/>
    </location>
</feature>
<dbReference type="EMBL" id="LAVV01007258">
    <property type="protein sequence ID" value="KNZ56545.1"/>
    <property type="molecule type" value="Genomic_DNA"/>
</dbReference>
<comment type="subcellular location">
    <subcellularLocation>
        <location evidence="2">Nucleus</location>
    </subcellularLocation>
</comment>
<keyword evidence="6" id="KW-0255">Endonuclease</keyword>
<dbReference type="InterPro" id="IPR036279">
    <property type="entry name" value="5-3_exonuclease_C_sf"/>
</dbReference>
<feature type="compositionally biased region" description="Low complexity" evidence="14">
    <location>
        <begin position="1242"/>
        <end position="1252"/>
    </location>
</feature>
<feature type="region of interest" description="Disordered" evidence="14">
    <location>
        <begin position="461"/>
        <end position="487"/>
    </location>
</feature>
<feature type="compositionally biased region" description="Polar residues" evidence="14">
    <location>
        <begin position="1209"/>
        <end position="1227"/>
    </location>
</feature>
<feature type="compositionally biased region" description="Basic and acidic residues" evidence="14">
    <location>
        <begin position="656"/>
        <end position="665"/>
    </location>
</feature>
<feature type="compositionally biased region" description="Basic and acidic residues" evidence="14">
    <location>
        <begin position="542"/>
        <end position="553"/>
    </location>
</feature>
<dbReference type="InterPro" id="IPR029060">
    <property type="entry name" value="PIN-like_dom_sf"/>
</dbReference>
<feature type="compositionally biased region" description="Basic and acidic residues" evidence="14">
    <location>
        <begin position="1119"/>
        <end position="1129"/>
    </location>
</feature>
<dbReference type="Pfam" id="PF00752">
    <property type="entry name" value="XPG_N"/>
    <property type="match status" value="1"/>
</dbReference>
<evidence type="ECO:0000259" key="15">
    <source>
        <dbReference type="SMART" id="SM00484"/>
    </source>
</evidence>
<feature type="compositionally biased region" description="Low complexity" evidence="14">
    <location>
        <begin position="597"/>
        <end position="612"/>
    </location>
</feature>
<keyword evidence="9" id="KW-0460">Magnesium</keyword>
<evidence type="ECO:0000256" key="8">
    <source>
        <dbReference type="ARBA" id="ARBA00022801"/>
    </source>
</evidence>
<evidence type="ECO:0000313" key="18">
    <source>
        <dbReference type="Proteomes" id="UP000037035"/>
    </source>
</evidence>
<dbReference type="SMART" id="SM00279">
    <property type="entry name" value="HhH2"/>
    <property type="match status" value="1"/>
</dbReference>
<protein>
    <recommendedName>
        <fullName evidence="19">DNA excision repair protein ERCC-5</fullName>
    </recommendedName>
</protein>
<feature type="region of interest" description="Disordered" evidence="14">
    <location>
        <begin position="131"/>
        <end position="171"/>
    </location>
</feature>
<feature type="compositionally biased region" description="Pro residues" evidence="14">
    <location>
        <begin position="1228"/>
        <end position="1241"/>
    </location>
</feature>
<keyword evidence="13" id="KW-0175">Coiled coil</keyword>
<feature type="domain" description="XPG N-terminal" evidence="16">
    <location>
        <begin position="1"/>
        <end position="76"/>
    </location>
</feature>
<organism evidence="17 18">
    <name type="scientific">Puccinia sorghi</name>
    <dbReference type="NCBI Taxonomy" id="27349"/>
    <lineage>
        <taxon>Eukaryota</taxon>
        <taxon>Fungi</taxon>
        <taxon>Dikarya</taxon>
        <taxon>Basidiomycota</taxon>
        <taxon>Pucciniomycotina</taxon>
        <taxon>Pucciniomycetes</taxon>
        <taxon>Pucciniales</taxon>
        <taxon>Pucciniaceae</taxon>
        <taxon>Puccinia</taxon>
    </lineage>
</organism>
<comment type="function">
    <text evidence="12">Single-stranded DNA endonuclease involved in excision repair of DNA damaged with UV light, bulky adducts, or cross-linking agents. Essential for the incision step of excision-repair.</text>
</comment>
<dbReference type="CDD" id="cd09904">
    <property type="entry name" value="H3TH_XPG"/>
    <property type="match status" value="1"/>
</dbReference>
<evidence type="ECO:0000256" key="7">
    <source>
        <dbReference type="ARBA" id="ARBA00022763"/>
    </source>
</evidence>
<dbReference type="Pfam" id="PF00867">
    <property type="entry name" value="XPG_I"/>
    <property type="match status" value="1"/>
</dbReference>
<comment type="similarity">
    <text evidence="3">Belongs to the XPG/RAD2 endonuclease family. XPG subfamily.</text>
</comment>
<dbReference type="GO" id="GO:0004520">
    <property type="term" value="F:DNA endonuclease activity"/>
    <property type="evidence" value="ECO:0007669"/>
    <property type="project" value="TreeGrafter"/>
</dbReference>
<evidence type="ECO:0008006" key="19">
    <source>
        <dbReference type="Google" id="ProtNLM"/>
    </source>
</evidence>
<dbReference type="PANTHER" id="PTHR16171:SF7">
    <property type="entry name" value="DNA REPAIR PROTEIN RAD2"/>
    <property type="match status" value="1"/>
</dbReference>
<dbReference type="SMART" id="SM00485">
    <property type="entry name" value="XPGN"/>
    <property type="match status" value="1"/>
</dbReference>
<dbReference type="Proteomes" id="UP000037035">
    <property type="component" value="Unassembled WGS sequence"/>
</dbReference>
<dbReference type="SUPFAM" id="SSF88723">
    <property type="entry name" value="PIN domain-like"/>
    <property type="match status" value="1"/>
</dbReference>
<dbReference type="GO" id="GO:0046872">
    <property type="term" value="F:metal ion binding"/>
    <property type="evidence" value="ECO:0007669"/>
    <property type="project" value="UniProtKB-KW"/>
</dbReference>
<dbReference type="InterPro" id="IPR008918">
    <property type="entry name" value="HhH2"/>
</dbReference>
<dbReference type="SUPFAM" id="SSF47807">
    <property type="entry name" value="5' to 3' exonuclease, C-terminal subdomain"/>
    <property type="match status" value="1"/>
</dbReference>
<gene>
    <name evidence="17" type="ORF">VP01_237g12</name>
</gene>
<keyword evidence="7" id="KW-0227">DNA damage</keyword>
<evidence type="ECO:0000256" key="1">
    <source>
        <dbReference type="ARBA" id="ARBA00001946"/>
    </source>
</evidence>
<keyword evidence="11" id="KW-0539">Nucleus</keyword>
<accession>A0A0L6V8V1</accession>
<keyword evidence="4" id="KW-0540">Nuclease</keyword>
<evidence type="ECO:0000256" key="2">
    <source>
        <dbReference type="ARBA" id="ARBA00004123"/>
    </source>
</evidence>
<name>A0A0L6V8V1_9BASI</name>
<proteinExistence type="inferred from homology"/>
<feature type="region of interest" description="Disordered" evidence="14">
    <location>
        <begin position="308"/>
        <end position="375"/>
    </location>
</feature>
<dbReference type="GO" id="GO:0003697">
    <property type="term" value="F:single-stranded DNA binding"/>
    <property type="evidence" value="ECO:0007669"/>
    <property type="project" value="InterPro"/>
</dbReference>
<evidence type="ECO:0000313" key="17">
    <source>
        <dbReference type="EMBL" id="KNZ56545.1"/>
    </source>
</evidence>
<feature type="region of interest" description="Disordered" evidence="14">
    <location>
        <begin position="517"/>
        <end position="755"/>
    </location>
</feature>
<keyword evidence="5" id="KW-0479">Metal-binding</keyword>
<keyword evidence="8" id="KW-0378">Hydrolase</keyword>
<evidence type="ECO:0000256" key="11">
    <source>
        <dbReference type="ARBA" id="ARBA00023242"/>
    </source>
</evidence>
<evidence type="ECO:0000256" key="6">
    <source>
        <dbReference type="ARBA" id="ARBA00022759"/>
    </source>
</evidence>
<reference evidence="17 18" key="1">
    <citation type="submission" date="2015-08" db="EMBL/GenBank/DDBJ databases">
        <title>Next Generation Sequencing and Analysis of the Genome of Puccinia sorghi L Schw, the Causal Agent of Maize Common Rust.</title>
        <authorList>
            <person name="Rochi L."/>
            <person name="Burguener G."/>
            <person name="Darino M."/>
            <person name="Turjanski A."/>
            <person name="Kreff E."/>
            <person name="Dieguez M.J."/>
            <person name="Sacco F."/>
        </authorList>
    </citation>
    <scope>NUCLEOTIDE SEQUENCE [LARGE SCALE GENOMIC DNA]</scope>
    <source>
        <strain evidence="17 18">RO10H11247</strain>
    </source>
</reference>
<dbReference type="InterPro" id="IPR006086">
    <property type="entry name" value="XPG-I_dom"/>
</dbReference>
<feature type="region of interest" description="Disordered" evidence="14">
    <location>
        <begin position="430"/>
        <end position="449"/>
    </location>
</feature>